<sequence>MNTDIESPQSTPLHEQANRTGFLKIVEYRQELIRIYLARRALGYDVQCANVAQLTTPAKQIVNEQRTLCESLGVLQYRYPSAKDINDAEARLKSKELKAQKGLT</sequence>
<reference evidence="1 2" key="1">
    <citation type="submission" date="2021-06" db="EMBL/GenBank/DDBJ databases">
        <title>Caerostris extrusa draft genome.</title>
        <authorList>
            <person name="Kono N."/>
            <person name="Arakawa K."/>
        </authorList>
    </citation>
    <scope>NUCLEOTIDE SEQUENCE [LARGE SCALE GENOMIC DNA]</scope>
</reference>
<keyword evidence="2" id="KW-1185">Reference proteome</keyword>
<proteinExistence type="predicted"/>
<accession>A0AAV4T4X3</accession>
<gene>
    <name evidence="1" type="ORF">CEXT_47871</name>
</gene>
<name>A0AAV4T4X3_CAEEX</name>
<dbReference type="EMBL" id="BPLR01010745">
    <property type="protein sequence ID" value="GIY41723.1"/>
    <property type="molecule type" value="Genomic_DNA"/>
</dbReference>
<dbReference type="Proteomes" id="UP001054945">
    <property type="component" value="Unassembled WGS sequence"/>
</dbReference>
<evidence type="ECO:0000313" key="2">
    <source>
        <dbReference type="Proteomes" id="UP001054945"/>
    </source>
</evidence>
<dbReference type="AlphaFoldDB" id="A0AAV4T4X3"/>
<protein>
    <submittedName>
        <fullName evidence="1">Uncharacterized protein</fullName>
    </submittedName>
</protein>
<evidence type="ECO:0000313" key="1">
    <source>
        <dbReference type="EMBL" id="GIY41723.1"/>
    </source>
</evidence>
<comment type="caution">
    <text evidence="1">The sequence shown here is derived from an EMBL/GenBank/DDBJ whole genome shotgun (WGS) entry which is preliminary data.</text>
</comment>
<organism evidence="1 2">
    <name type="scientific">Caerostris extrusa</name>
    <name type="common">Bark spider</name>
    <name type="synonym">Caerostris bankana</name>
    <dbReference type="NCBI Taxonomy" id="172846"/>
    <lineage>
        <taxon>Eukaryota</taxon>
        <taxon>Metazoa</taxon>
        <taxon>Ecdysozoa</taxon>
        <taxon>Arthropoda</taxon>
        <taxon>Chelicerata</taxon>
        <taxon>Arachnida</taxon>
        <taxon>Araneae</taxon>
        <taxon>Araneomorphae</taxon>
        <taxon>Entelegynae</taxon>
        <taxon>Araneoidea</taxon>
        <taxon>Araneidae</taxon>
        <taxon>Caerostris</taxon>
    </lineage>
</organism>